<dbReference type="AlphaFoldDB" id="A0A8D8YNM0"/>
<dbReference type="EMBL" id="HBUF01385978">
    <property type="protein sequence ID" value="CAG6732197.1"/>
    <property type="molecule type" value="Transcribed_RNA"/>
</dbReference>
<accession>A0A8D8YNM0</accession>
<dbReference type="EMBL" id="HBUF01385977">
    <property type="protein sequence ID" value="CAG6732195.1"/>
    <property type="molecule type" value="Transcribed_RNA"/>
</dbReference>
<proteinExistence type="predicted"/>
<organism evidence="1">
    <name type="scientific">Cacopsylla melanoneura</name>
    <dbReference type="NCBI Taxonomy" id="428564"/>
    <lineage>
        <taxon>Eukaryota</taxon>
        <taxon>Metazoa</taxon>
        <taxon>Ecdysozoa</taxon>
        <taxon>Arthropoda</taxon>
        <taxon>Hexapoda</taxon>
        <taxon>Insecta</taxon>
        <taxon>Pterygota</taxon>
        <taxon>Neoptera</taxon>
        <taxon>Paraneoptera</taxon>
        <taxon>Hemiptera</taxon>
        <taxon>Sternorrhyncha</taxon>
        <taxon>Psylloidea</taxon>
        <taxon>Psyllidae</taxon>
        <taxon>Psyllinae</taxon>
        <taxon>Cacopsylla</taxon>
    </lineage>
</organism>
<name>A0A8D8YNM0_9HEMI</name>
<protein>
    <submittedName>
        <fullName evidence="1">Uncharacterized protein</fullName>
    </submittedName>
</protein>
<sequence length="107" mass="11978">MPLQTELVGETLLTDVTLERFVPNVTVQMPLDFVQIVRTLIAQRTDVLGVLLDGSSLDNARNANLRVVQNATNGESDHLVAVDAVENCGRRRWRVATFLENDFEEIL</sequence>
<reference evidence="1" key="1">
    <citation type="submission" date="2021-05" db="EMBL/GenBank/DDBJ databases">
        <authorList>
            <person name="Alioto T."/>
            <person name="Alioto T."/>
            <person name="Gomez Garrido J."/>
        </authorList>
    </citation>
    <scope>NUCLEOTIDE SEQUENCE</scope>
</reference>
<evidence type="ECO:0000313" key="1">
    <source>
        <dbReference type="EMBL" id="CAG6732197.1"/>
    </source>
</evidence>